<organism evidence="1 2">
    <name type="scientific">Ophiocordyceps camponoti-floridani</name>
    <dbReference type="NCBI Taxonomy" id="2030778"/>
    <lineage>
        <taxon>Eukaryota</taxon>
        <taxon>Fungi</taxon>
        <taxon>Dikarya</taxon>
        <taxon>Ascomycota</taxon>
        <taxon>Pezizomycotina</taxon>
        <taxon>Sordariomycetes</taxon>
        <taxon>Hypocreomycetidae</taxon>
        <taxon>Hypocreales</taxon>
        <taxon>Ophiocordycipitaceae</taxon>
        <taxon>Ophiocordyceps</taxon>
    </lineage>
</organism>
<evidence type="ECO:0000313" key="2">
    <source>
        <dbReference type="Proteomes" id="UP000562929"/>
    </source>
</evidence>
<proteinExistence type="predicted"/>
<name>A0A8H4Q2A0_9HYPO</name>
<gene>
    <name evidence="1" type="ORF">GQ602_005956</name>
</gene>
<reference evidence="1 2" key="1">
    <citation type="journal article" date="2020" name="G3 (Bethesda)">
        <title>Genetic Underpinnings of Host Manipulation by Ophiocordyceps as Revealed by Comparative Transcriptomics.</title>
        <authorList>
            <person name="Will I."/>
            <person name="Das B."/>
            <person name="Trinh T."/>
            <person name="Brachmann A."/>
            <person name="Ohm R.A."/>
            <person name="de Bekker C."/>
        </authorList>
    </citation>
    <scope>NUCLEOTIDE SEQUENCE [LARGE SCALE GENOMIC DNA]</scope>
    <source>
        <strain evidence="1 2">EC05</strain>
    </source>
</reference>
<sequence length="85" mass="9281">MHASPNSRDFPRDLDFSLRPLDAKDSFPVHGAKRCGPLSRGTNSVLGQIDDHVCISFVSASTARPRLLPSSVKTCLRKSLHFCAS</sequence>
<dbReference type="Proteomes" id="UP000562929">
    <property type="component" value="Unassembled WGS sequence"/>
</dbReference>
<keyword evidence="2" id="KW-1185">Reference proteome</keyword>
<evidence type="ECO:0000313" key="1">
    <source>
        <dbReference type="EMBL" id="KAF4582812.1"/>
    </source>
</evidence>
<dbReference type="EMBL" id="JAACLJ010000007">
    <property type="protein sequence ID" value="KAF4582812.1"/>
    <property type="molecule type" value="Genomic_DNA"/>
</dbReference>
<protein>
    <submittedName>
        <fullName evidence="1">Uncharacterized protein</fullName>
    </submittedName>
</protein>
<accession>A0A8H4Q2A0</accession>
<dbReference type="AlphaFoldDB" id="A0A8H4Q2A0"/>
<comment type="caution">
    <text evidence="1">The sequence shown here is derived from an EMBL/GenBank/DDBJ whole genome shotgun (WGS) entry which is preliminary data.</text>
</comment>